<accession>A0A8X8XYX3</accession>
<dbReference type="OrthoDB" id="1869333at2759"/>
<proteinExistence type="predicted"/>
<keyword evidence="1" id="KW-0175">Coiled coil</keyword>
<reference evidence="2" key="2">
    <citation type="submission" date="2020-08" db="EMBL/GenBank/DDBJ databases">
        <title>Plant Genome Project.</title>
        <authorList>
            <person name="Zhang R.-G."/>
        </authorList>
    </citation>
    <scope>NUCLEOTIDE SEQUENCE</scope>
    <source>
        <strain evidence="2">Huo1</strain>
        <tissue evidence="2">Leaf</tissue>
    </source>
</reference>
<dbReference type="PANTHER" id="PTHR37226">
    <property type="entry name" value="GOLGIN FAMILY A PROTEIN"/>
    <property type="match status" value="1"/>
</dbReference>
<evidence type="ECO:0000256" key="1">
    <source>
        <dbReference type="SAM" id="Coils"/>
    </source>
</evidence>
<gene>
    <name evidence="2" type="ORF">SASPL_113419</name>
</gene>
<evidence type="ECO:0000313" key="2">
    <source>
        <dbReference type="EMBL" id="KAG6423036.1"/>
    </source>
</evidence>
<feature type="coiled-coil region" evidence="1">
    <location>
        <begin position="55"/>
        <end position="82"/>
    </location>
</feature>
<dbReference type="Proteomes" id="UP000298416">
    <property type="component" value="Unassembled WGS sequence"/>
</dbReference>
<reference evidence="2" key="1">
    <citation type="submission" date="2018-01" db="EMBL/GenBank/DDBJ databases">
        <authorList>
            <person name="Mao J.F."/>
        </authorList>
    </citation>
    <scope>NUCLEOTIDE SEQUENCE</scope>
    <source>
        <strain evidence="2">Huo1</strain>
        <tissue evidence="2">Leaf</tissue>
    </source>
</reference>
<dbReference type="PANTHER" id="PTHR37226:SF4">
    <property type="entry name" value="GOLGIN FAMILY A PROTEIN"/>
    <property type="match status" value="1"/>
</dbReference>
<evidence type="ECO:0000313" key="3">
    <source>
        <dbReference type="Proteomes" id="UP000298416"/>
    </source>
</evidence>
<organism evidence="2">
    <name type="scientific">Salvia splendens</name>
    <name type="common">Scarlet sage</name>
    <dbReference type="NCBI Taxonomy" id="180675"/>
    <lineage>
        <taxon>Eukaryota</taxon>
        <taxon>Viridiplantae</taxon>
        <taxon>Streptophyta</taxon>
        <taxon>Embryophyta</taxon>
        <taxon>Tracheophyta</taxon>
        <taxon>Spermatophyta</taxon>
        <taxon>Magnoliopsida</taxon>
        <taxon>eudicotyledons</taxon>
        <taxon>Gunneridae</taxon>
        <taxon>Pentapetalae</taxon>
        <taxon>asterids</taxon>
        <taxon>lamiids</taxon>
        <taxon>Lamiales</taxon>
        <taxon>Lamiaceae</taxon>
        <taxon>Nepetoideae</taxon>
        <taxon>Mentheae</taxon>
        <taxon>Salviinae</taxon>
        <taxon>Salvia</taxon>
        <taxon>Salvia subgen. Calosphace</taxon>
        <taxon>core Calosphace</taxon>
    </lineage>
</organism>
<name>A0A8X8XYX3_SALSN</name>
<keyword evidence="3" id="KW-1185">Reference proteome</keyword>
<dbReference type="AlphaFoldDB" id="A0A8X8XYX3"/>
<protein>
    <submittedName>
        <fullName evidence="2">Uncharacterized protein</fullName>
    </submittedName>
</protein>
<sequence length="210" mass="25040">MGSLQTKEKSPSDAVVERLKNKVHLLQGEIHEVMCIRERESEVYERELMAFAFKQAEWKRERKRLKEEIRSLRKVLEHANNDHNHIISDEEQARRDQTLEKWKELYFAIKVELDDLIQRTREEERLCWKTEGDGDVMLEMKREVAAKGERIAFLEAKLAAMERQEVKREREMDILRQSLRIMSHKKRSSAAATAKHQRRGDQQFGNYECC</sequence>
<dbReference type="EMBL" id="PNBA02000005">
    <property type="protein sequence ID" value="KAG6423036.1"/>
    <property type="molecule type" value="Genomic_DNA"/>
</dbReference>
<feature type="coiled-coil region" evidence="1">
    <location>
        <begin position="144"/>
        <end position="171"/>
    </location>
</feature>
<comment type="caution">
    <text evidence="2">The sequence shown here is derived from an EMBL/GenBank/DDBJ whole genome shotgun (WGS) entry which is preliminary data.</text>
</comment>